<evidence type="ECO:0000313" key="2">
    <source>
        <dbReference type="Proteomes" id="UP000735302"/>
    </source>
</evidence>
<sequence>MSAIPCENLNKESVVQILQNASCKRLPNISAKALFGGYMTRSRSMSFHAKVNVTGQNYGFVLSPILLHQLPRDVTLEWASEDQESDEDTPSLSCTWRSMDEKTRYSSTPRATILSKWQV</sequence>
<gene>
    <name evidence="1" type="ORF">PoB_005174000</name>
</gene>
<dbReference type="EMBL" id="BLXT01005736">
    <property type="protein sequence ID" value="GFO25235.1"/>
    <property type="molecule type" value="Genomic_DNA"/>
</dbReference>
<name>A0AAV4C0U9_9GAST</name>
<comment type="caution">
    <text evidence="1">The sequence shown here is derived from an EMBL/GenBank/DDBJ whole genome shotgun (WGS) entry which is preliminary data.</text>
</comment>
<accession>A0AAV4C0U9</accession>
<reference evidence="1 2" key="1">
    <citation type="journal article" date="2021" name="Elife">
        <title>Chloroplast acquisition without the gene transfer in kleptoplastic sea slugs, Plakobranchus ocellatus.</title>
        <authorList>
            <person name="Maeda T."/>
            <person name="Takahashi S."/>
            <person name="Yoshida T."/>
            <person name="Shimamura S."/>
            <person name="Takaki Y."/>
            <person name="Nagai Y."/>
            <person name="Toyoda A."/>
            <person name="Suzuki Y."/>
            <person name="Arimoto A."/>
            <person name="Ishii H."/>
            <person name="Satoh N."/>
            <person name="Nishiyama T."/>
            <person name="Hasebe M."/>
            <person name="Maruyama T."/>
            <person name="Minagawa J."/>
            <person name="Obokata J."/>
            <person name="Shigenobu S."/>
        </authorList>
    </citation>
    <scope>NUCLEOTIDE SEQUENCE [LARGE SCALE GENOMIC DNA]</scope>
</reference>
<keyword evidence="2" id="KW-1185">Reference proteome</keyword>
<proteinExistence type="predicted"/>
<dbReference type="AlphaFoldDB" id="A0AAV4C0U9"/>
<organism evidence="1 2">
    <name type="scientific">Plakobranchus ocellatus</name>
    <dbReference type="NCBI Taxonomy" id="259542"/>
    <lineage>
        <taxon>Eukaryota</taxon>
        <taxon>Metazoa</taxon>
        <taxon>Spiralia</taxon>
        <taxon>Lophotrochozoa</taxon>
        <taxon>Mollusca</taxon>
        <taxon>Gastropoda</taxon>
        <taxon>Heterobranchia</taxon>
        <taxon>Euthyneura</taxon>
        <taxon>Panpulmonata</taxon>
        <taxon>Sacoglossa</taxon>
        <taxon>Placobranchoidea</taxon>
        <taxon>Plakobranchidae</taxon>
        <taxon>Plakobranchus</taxon>
    </lineage>
</organism>
<protein>
    <submittedName>
        <fullName evidence="1">Uncharacterized protein</fullName>
    </submittedName>
</protein>
<dbReference type="Proteomes" id="UP000735302">
    <property type="component" value="Unassembled WGS sequence"/>
</dbReference>
<evidence type="ECO:0000313" key="1">
    <source>
        <dbReference type="EMBL" id="GFO25235.1"/>
    </source>
</evidence>